<feature type="non-terminal residue" evidence="2">
    <location>
        <position position="1"/>
    </location>
</feature>
<dbReference type="AlphaFoldDB" id="E9I2Z1"/>
<dbReference type="InterPro" id="IPR024079">
    <property type="entry name" value="MetalloPept_cat_dom_sf"/>
</dbReference>
<keyword evidence="3" id="KW-1185">Reference proteome</keyword>
<dbReference type="InParanoid" id="E9I2Z1"/>
<dbReference type="HOGENOM" id="CLU_006187_1_1_1"/>
<dbReference type="InterPro" id="IPR018497">
    <property type="entry name" value="Peptidase_M13_C"/>
</dbReference>
<dbReference type="GO" id="GO:0004222">
    <property type="term" value="F:metalloendopeptidase activity"/>
    <property type="evidence" value="ECO:0007669"/>
    <property type="project" value="InterPro"/>
</dbReference>
<gene>
    <name evidence="2" type="ORF">DAPPUDRAFT_19100</name>
</gene>
<feature type="domain" description="Peptidase M13 C-terminal" evidence="1">
    <location>
        <begin position="1"/>
        <end position="48"/>
    </location>
</feature>
<evidence type="ECO:0000313" key="2">
    <source>
        <dbReference type="EMBL" id="EFX61639.1"/>
    </source>
</evidence>
<reference evidence="2 3" key="1">
    <citation type="journal article" date="2011" name="Science">
        <title>The ecoresponsive genome of Daphnia pulex.</title>
        <authorList>
            <person name="Colbourne J.K."/>
            <person name="Pfrender M.E."/>
            <person name="Gilbert D."/>
            <person name="Thomas W.K."/>
            <person name="Tucker A."/>
            <person name="Oakley T.H."/>
            <person name="Tokishita S."/>
            <person name="Aerts A."/>
            <person name="Arnold G.J."/>
            <person name="Basu M.K."/>
            <person name="Bauer D.J."/>
            <person name="Caceres C.E."/>
            <person name="Carmel L."/>
            <person name="Casola C."/>
            <person name="Choi J.H."/>
            <person name="Detter J.C."/>
            <person name="Dong Q."/>
            <person name="Dusheyko S."/>
            <person name="Eads B.D."/>
            <person name="Frohlich T."/>
            <person name="Geiler-Samerotte K.A."/>
            <person name="Gerlach D."/>
            <person name="Hatcher P."/>
            <person name="Jogdeo S."/>
            <person name="Krijgsveld J."/>
            <person name="Kriventseva E.V."/>
            <person name="Kultz D."/>
            <person name="Laforsch C."/>
            <person name="Lindquist E."/>
            <person name="Lopez J."/>
            <person name="Manak J.R."/>
            <person name="Muller J."/>
            <person name="Pangilinan J."/>
            <person name="Patwardhan R.P."/>
            <person name="Pitluck S."/>
            <person name="Pritham E.J."/>
            <person name="Rechtsteiner A."/>
            <person name="Rho M."/>
            <person name="Rogozin I.B."/>
            <person name="Sakarya O."/>
            <person name="Salamov A."/>
            <person name="Schaack S."/>
            <person name="Shapiro H."/>
            <person name="Shiga Y."/>
            <person name="Skalitzky C."/>
            <person name="Smith Z."/>
            <person name="Souvorov A."/>
            <person name="Sung W."/>
            <person name="Tang Z."/>
            <person name="Tsuchiya D."/>
            <person name="Tu H."/>
            <person name="Vos H."/>
            <person name="Wang M."/>
            <person name="Wolf Y.I."/>
            <person name="Yamagata H."/>
            <person name="Yamada T."/>
            <person name="Ye Y."/>
            <person name="Shaw J.R."/>
            <person name="Andrews J."/>
            <person name="Crease T.J."/>
            <person name="Tang H."/>
            <person name="Lucas S.M."/>
            <person name="Robertson H.M."/>
            <person name="Bork P."/>
            <person name="Koonin E.V."/>
            <person name="Zdobnov E.M."/>
            <person name="Grigoriev I.V."/>
            <person name="Lynch M."/>
            <person name="Boore J.L."/>
        </authorList>
    </citation>
    <scope>NUCLEOTIDE SEQUENCE [LARGE SCALE GENOMIC DNA]</scope>
</reference>
<dbReference type="OrthoDB" id="6475849at2759"/>
<dbReference type="SUPFAM" id="SSF55486">
    <property type="entry name" value="Metalloproteases ('zincins'), catalytic domain"/>
    <property type="match status" value="1"/>
</dbReference>
<feature type="non-terminal residue" evidence="2">
    <location>
        <position position="52"/>
    </location>
</feature>
<accession>E9I2Z1</accession>
<organism evidence="2 3">
    <name type="scientific">Daphnia pulex</name>
    <name type="common">Water flea</name>
    <dbReference type="NCBI Taxonomy" id="6669"/>
    <lineage>
        <taxon>Eukaryota</taxon>
        <taxon>Metazoa</taxon>
        <taxon>Ecdysozoa</taxon>
        <taxon>Arthropoda</taxon>
        <taxon>Crustacea</taxon>
        <taxon>Branchiopoda</taxon>
        <taxon>Diplostraca</taxon>
        <taxon>Cladocera</taxon>
        <taxon>Anomopoda</taxon>
        <taxon>Daphniidae</taxon>
        <taxon>Daphnia</taxon>
    </lineage>
</organism>
<sequence>VLPLGLLHDPLFSLKTPSYLGLGTLGFIVAHEIMHGFDNSGVEFDEDGVRRN</sequence>
<dbReference type="Pfam" id="PF01431">
    <property type="entry name" value="Peptidase_M13"/>
    <property type="match status" value="1"/>
</dbReference>
<proteinExistence type="predicted"/>
<evidence type="ECO:0000259" key="1">
    <source>
        <dbReference type="Pfam" id="PF01431"/>
    </source>
</evidence>
<dbReference type="KEGG" id="dpx:DAPPUDRAFT_19100"/>
<dbReference type="Proteomes" id="UP000000305">
    <property type="component" value="Unassembled WGS sequence"/>
</dbReference>
<dbReference type="Gene3D" id="3.40.390.10">
    <property type="entry name" value="Collagenase (Catalytic Domain)"/>
    <property type="match status" value="1"/>
</dbReference>
<protein>
    <recommendedName>
        <fullName evidence="1">Peptidase M13 C-terminal domain-containing protein</fullName>
    </recommendedName>
</protein>
<name>E9I2Z1_DAPPU</name>
<dbReference type="InterPro" id="IPR000718">
    <property type="entry name" value="Peptidase_M13"/>
</dbReference>
<evidence type="ECO:0000313" key="3">
    <source>
        <dbReference type="Proteomes" id="UP000000305"/>
    </source>
</evidence>
<dbReference type="EMBL" id="GL734289">
    <property type="protein sequence ID" value="EFX61639.1"/>
    <property type="molecule type" value="Genomic_DNA"/>
</dbReference>
<dbReference type="GO" id="GO:0006508">
    <property type="term" value="P:proteolysis"/>
    <property type="evidence" value="ECO:0007669"/>
    <property type="project" value="InterPro"/>
</dbReference>
<dbReference type="PROSITE" id="PS51885">
    <property type="entry name" value="NEPRILYSIN"/>
    <property type="match status" value="1"/>
</dbReference>
<dbReference type="PhylomeDB" id="E9I2Z1"/>